<dbReference type="InterPro" id="IPR031709">
    <property type="entry name" value="PutAbiC"/>
</dbReference>
<dbReference type="RefSeq" id="WP_263160136.1">
    <property type="nucleotide sequence ID" value="NZ_CATKPM010000012.1"/>
</dbReference>
<organism evidence="3 4">
    <name type="scientific">Pseudomonas soli</name>
    <dbReference type="NCBI Taxonomy" id="1306993"/>
    <lineage>
        <taxon>Bacteria</taxon>
        <taxon>Pseudomonadati</taxon>
        <taxon>Pseudomonadota</taxon>
        <taxon>Gammaproteobacteria</taxon>
        <taxon>Pseudomonadales</taxon>
        <taxon>Pseudomonadaceae</taxon>
        <taxon>Pseudomonas</taxon>
    </lineage>
</organism>
<evidence type="ECO:0000313" key="3">
    <source>
        <dbReference type="EMBL" id="UXZ46907.1"/>
    </source>
</evidence>
<proteinExistence type="predicted"/>
<dbReference type="EMBL" id="CP083803">
    <property type="protein sequence ID" value="UXZ46907.1"/>
    <property type="molecule type" value="Genomic_DNA"/>
</dbReference>
<feature type="transmembrane region" description="Helical" evidence="2">
    <location>
        <begin position="31"/>
        <end position="51"/>
    </location>
</feature>
<name>A0AAJ5MQ89_9PSED</name>
<feature type="coiled-coil region" evidence="1">
    <location>
        <begin position="88"/>
        <end position="115"/>
    </location>
</feature>
<evidence type="ECO:0000256" key="2">
    <source>
        <dbReference type="SAM" id="Phobius"/>
    </source>
</evidence>
<dbReference type="Pfam" id="PF16872">
    <property type="entry name" value="putAbiC"/>
    <property type="match status" value="1"/>
</dbReference>
<accession>A0AAJ5MQ89</accession>
<keyword evidence="2" id="KW-1133">Transmembrane helix</keyword>
<keyword evidence="2" id="KW-0812">Transmembrane</keyword>
<dbReference type="AlphaFoldDB" id="A0AAJ5MQ89"/>
<sequence length="279" mass="32456">MEFLKRITFYYWLESLVKPGESVNIKPLHDLLVFAISFVALTFFVDIYLSNSQDSGHGEFGDFFGGVVNPVLTFLTFMGLLMTIVIQRVELKETRDELKRSADALTDQAVRAGRKNFEDVFLRLLDRLSAISSKLSQKTGETIIRQDYFSRVLNELNHGFMGIEREEDGEQEAQGHITQAWGDMWDRYSQDLSSYFSLLFVILDYVDGEGFNEDPYRSLIKSSFSPDELVLIYYYCVSHRYFNKYLDSANSFDLFKDLDINRLYIPEHHLLRSRVITSE</sequence>
<reference evidence="3" key="1">
    <citation type="submission" date="2021-08" db="EMBL/GenBank/DDBJ databases">
        <authorList>
            <person name="Yaryura P.M."/>
            <person name="Bianco M.I."/>
            <person name="Morais C."/>
            <person name="Setubal J.C."/>
        </authorList>
    </citation>
    <scope>NUCLEOTIDE SEQUENCE</scope>
    <source>
        <strain evidence="3">AP1</strain>
    </source>
</reference>
<protein>
    <recommendedName>
        <fullName evidence="5">Phage abortive infection protein</fullName>
    </recommendedName>
</protein>
<keyword evidence="1" id="KW-0175">Coiled coil</keyword>
<gene>
    <name evidence="3" type="ORF">K7K07_07880</name>
</gene>
<evidence type="ECO:0000313" key="4">
    <source>
        <dbReference type="Proteomes" id="UP001209279"/>
    </source>
</evidence>
<dbReference type="Proteomes" id="UP001209279">
    <property type="component" value="Chromosome"/>
</dbReference>
<keyword evidence="2" id="KW-0472">Membrane</keyword>
<evidence type="ECO:0000256" key="1">
    <source>
        <dbReference type="SAM" id="Coils"/>
    </source>
</evidence>
<feature type="transmembrane region" description="Helical" evidence="2">
    <location>
        <begin position="63"/>
        <end position="86"/>
    </location>
</feature>
<evidence type="ECO:0008006" key="5">
    <source>
        <dbReference type="Google" id="ProtNLM"/>
    </source>
</evidence>